<dbReference type="KEGG" id="sphl:LPB140_00270"/>
<dbReference type="Proteomes" id="UP000242561">
    <property type="component" value="Chromosome"/>
</dbReference>
<proteinExistence type="predicted"/>
<keyword evidence="2" id="KW-1185">Reference proteome</keyword>
<sequence>MVGDSKLKNIQIIDEAPNCAYDIFSIPDEKYDIIFPGPGQNIEFIENIIERLSDLESENLFTDFWVDPVVKSDVNGIDGILFYKLREQKAKFYPNKKDSDLDGWARGWISDPDAPPVNTPKFMRNLFK</sequence>
<dbReference type="AlphaFoldDB" id="A0A1L3J8S8"/>
<accession>A0A1L3J8S8</accession>
<evidence type="ECO:0000313" key="1">
    <source>
        <dbReference type="EMBL" id="APG61536.1"/>
    </source>
</evidence>
<evidence type="ECO:0000313" key="2">
    <source>
        <dbReference type="Proteomes" id="UP000242561"/>
    </source>
</evidence>
<protein>
    <submittedName>
        <fullName evidence="1">Uncharacterized protein</fullName>
    </submittedName>
</protein>
<dbReference type="EMBL" id="CP018154">
    <property type="protein sequence ID" value="APG61536.1"/>
    <property type="molecule type" value="Genomic_DNA"/>
</dbReference>
<reference evidence="1 2" key="1">
    <citation type="submission" date="2016-11" db="EMBL/GenBank/DDBJ databases">
        <title>Sphingorhabdus sp. LPB0140, isolated from marine environment.</title>
        <authorList>
            <person name="Kim E."/>
            <person name="Yi H."/>
        </authorList>
    </citation>
    <scope>NUCLEOTIDE SEQUENCE [LARGE SCALE GENOMIC DNA]</scope>
    <source>
        <strain evidence="1 2">LPB0140</strain>
    </source>
</reference>
<dbReference type="STRING" id="1913578.LPB140_00270"/>
<organism evidence="1 2">
    <name type="scientific">Sphingorhabdus lutea</name>
    <dbReference type="NCBI Taxonomy" id="1913578"/>
    <lineage>
        <taxon>Bacteria</taxon>
        <taxon>Pseudomonadati</taxon>
        <taxon>Pseudomonadota</taxon>
        <taxon>Alphaproteobacteria</taxon>
        <taxon>Sphingomonadales</taxon>
        <taxon>Sphingomonadaceae</taxon>
        <taxon>Sphingorhabdus</taxon>
    </lineage>
</organism>
<name>A0A1L3J8S8_9SPHN</name>
<gene>
    <name evidence="1" type="ORF">LPB140_00270</name>
</gene>